<feature type="transmembrane region" description="Helical" evidence="6">
    <location>
        <begin position="143"/>
        <end position="164"/>
    </location>
</feature>
<proteinExistence type="inferred from homology"/>
<dbReference type="PANTHER" id="PTHR12677:SF49">
    <property type="entry name" value="TVP38_TMEM64 FAMILY MEMBRANE PROTEIN"/>
    <property type="match status" value="1"/>
</dbReference>
<comment type="caution">
    <text evidence="6">Lacks conserved residue(s) required for the propagation of feature annotation.</text>
</comment>
<gene>
    <name evidence="8" type="ORF">NPA36_06475</name>
</gene>
<protein>
    <recommendedName>
        <fullName evidence="6">TVP38/TMEM64 family membrane protein</fullName>
    </recommendedName>
</protein>
<keyword evidence="5 6" id="KW-0472">Membrane</keyword>
<feature type="transmembrane region" description="Helical" evidence="6">
    <location>
        <begin position="52"/>
        <end position="73"/>
    </location>
</feature>
<evidence type="ECO:0000256" key="5">
    <source>
        <dbReference type="ARBA" id="ARBA00023136"/>
    </source>
</evidence>
<keyword evidence="2 6" id="KW-1003">Cell membrane</keyword>
<name>A0ABT1WNT9_9LACT</name>
<dbReference type="Proteomes" id="UP001059480">
    <property type="component" value="Unassembled WGS sequence"/>
</dbReference>
<evidence type="ECO:0000313" key="9">
    <source>
        <dbReference type="Proteomes" id="UP001059480"/>
    </source>
</evidence>
<evidence type="ECO:0000259" key="7">
    <source>
        <dbReference type="Pfam" id="PF09335"/>
    </source>
</evidence>
<accession>A0ABT1WNT9</accession>
<comment type="caution">
    <text evidence="8">The sequence shown here is derived from an EMBL/GenBank/DDBJ whole genome shotgun (WGS) entry which is preliminary data.</text>
</comment>
<organism evidence="8 9">
    <name type="scientific">Granulicatella seriolae</name>
    <dbReference type="NCBI Taxonomy" id="2967226"/>
    <lineage>
        <taxon>Bacteria</taxon>
        <taxon>Bacillati</taxon>
        <taxon>Bacillota</taxon>
        <taxon>Bacilli</taxon>
        <taxon>Lactobacillales</taxon>
        <taxon>Carnobacteriaceae</taxon>
        <taxon>Granulicatella</taxon>
    </lineage>
</organism>
<dbReference type="InterPro" id="IPR015414">
    <property type="entry name" value="TMEM64"/>
</dbReference>
<dbReference type="InterPro" id="IPR032816">
    <property type="entry name" value="VTT_dom"/>
</dbReference>
<keyword evidence="3 6" id="KW-0812">Transmembrane</keyword>
<evidence type="ECO:0000256" key="2">
    <source>
        <dbReference type="ARBA" id="ARBA00022475"/>
    </source>
</evidence>
<comment type="similarity">
    <text evidence="6">Belongs to the TVP38/TMEM64 family.</text>
</comment>
<comment type="subcellular location">
    <subcellularLocation>
        <location evidence="1 6">Cell membrane</location>
        <topology evidence="1 6">Multi-pass membrane protein</topology>
    </subcellularLocation>
</comment>
<feature type="domain" description="VTT" evidence="7">
    <location>
        <begin position="73"/>
        <end position="190"/>
    </location>
</feature>
<evidence type="ECO:0000313" key="8">
    <source>
        <dbReference type="EMBL" id="MCQ9210193.1"/>
    </source>
</evidence>
<reference evidence="8" key="1">
    <citation type="submission" date="2022-07" db="EMBL/GenBank/DDBJ databases">
        <authorList>
            <person name="Jung M.-Y."/>
            <person name="Lee M."/>
        </authorList>
    </citation>
    <scope>NUCLEOTIDE SEQUENCE</scope>
    <source>
        <strain evidence="8">S8</strain>
    </source>
</reference>
<dbReference type="Pfam" id="PF09335">
    <property type="entry name" value="VTT_dom"/>
    <property type="match status" value="1"/>
</dbReference>
<reference evidence="8" key="2">
    <citation type="journal article" date="2023" name="Curr. Microbiol.">
        <title>Granulicatella seriolae sp. nov., a Novel Facultative Anaerobe Isolated from Yellowtail Marine Fish.</title>
        <authorList>
            <person name="Lee M."/>
            <person name="Choi Y.J."/>
            <person name="Farooq A."/>
            <person name="Jeong J.B."/>
            <person name="Jung M.Y."/>
        </authorList>
    </citation>
    <scope>NUCLEOTIDE SEQUENCE</scope>
    <source>
        <strain evidence="8">S8</strain>
    </source>
</reference>
<feature type="transmembrane region" description="Helical" evidence="6">
    <location>
        <begin position="85"/>
        <end position="109"/>
    </location>
</feature>
<evidence type="ECO:0000256" key="1">
    <source>
        <dbReference type="ARBA" id="ARBA00004651"/>
    </source>
</evidence>
<feature type="transmembrane region" description="Helical" evidence="6">
    <location>
        <begin position="14"/>
        <end position="31"/>
    </location>
</feature>
<dbReference type="PANTHER" id="PTHR12677">
    <property type="entry name" value="GOLGI APPARATUS MEMBRANE PROTEIN TVP38-RELATED"/>
    <property type="match status" value="1"/>
</dbReference>
<evidence type="ECO:0000256" key="3">
    <source>
        <dbReference type="ARBA" id="ARBA00022692"/>
    </source>
</evidence>
<evidence type="ECO:0000256" key="6">
    <source>
        <dbReference type="RuleBase" id="RU366058"/>
    </source>
</evidence>
<sequence length="204" mass="22781">MMEQSKAIALNRKIIQVTAVVGILLTIYIGFQIKQTDFFAINGPFQQLVKNAGFYGPLLFILVQIVQVVYPIIPGGLTCVAGHLIFGPLYGFIYNFVGIMIGSIMNFMLAKRFGKSLVQAFVSEATYQKYIAYLDDGKRFERFLVGAFILPGFPDDFLCMVAGLSKMSLKRFIVICLISKPVTLYLYTVIAIEGIQIVLKFFGI</sequence>
<evidence type="ECO:0000256" key="4">
    <source>
        <dbReference type="ARBA" id="ARBA00022989"/>
    </source>
</evidence>
<keyword evidence="4 6" id="KW-1133">Transmembrane helix</keyword>
<dbReference type="EMBL" id="JANHNZ010000005">
    <property type="protein sequence ID" value="MCQ9210193.1"/>
    <property type="molecule type" value="Genomic_DNA"/>
</dbReference>
<reference evidence="8" key="3">
    <citation type="journal article" date="2023" name="Microbiol. Resour. Announc.">
        <title>Draft Genome Sequence of Granulicatella sp. Strain S8, Isolated from a Marine Fish, Seriola quinqueradiata.</title>
        <authorList>
            <person name="Lee M."/>
            <person name="Farooq A."/>
            <person name="Jeong J.B."/>
            <person name="Jung M.Y."/>
        </authorList>
    </citation>
    <scope>NUCLEOTIDE SEQUENCE</scope>
    <source>
        <strain evidence="8">S8</strain>
    </source>
</reference>
<keyword evidence="9" id="KW-1185">Reference proteome</keyword>